<feature type="non-terminal residue" evidence="3">
    <location>
        <position position="1"/>
    </location>
</feature>
<name>A0A813DII7_POLGL</name>
<dbReference type="OrthoDB" id="294251at2759"/>
<feature type="region of interest" description="Disordered" evidence="1">
    <location>
        <begin position="232"/>
        <end position="277"/>
    </location>
</feature>
<protein>
    <recommendedName>
        <fullName evidence="2">Rab-GAP TBC domain-containing protein</fullName>
    </recommendedName>
</protein>
<reference evidence="3" key="1">
    <citation type="submission" date="2021-02" db="EMBL/GenBank/DDBJ databases">
        <authorList>
            <person name="Dougan E. K."/>
            <person name="Rhodes N."/>
            <person name="Thang M."/>
            <person name="Chan C."/>
        </authorList>
    </citation>
    <scope>NUCLEOTIDE SEQUENCE</scope>
</reference>
<dbReference type="InterPro" id="IPR035969">
    <property type="entry name" value="Rab-GAP_TBC_sf"/>
</dbReference>
<dbReference type="FunFam" id="1.10.8.270:FF:000016">
    <property type="entry name" value="TBC1 domain family member 2A"/>
    <property type="match status" value="1"/>
</dbReference>
<evidence type="ECO:0000256" key="1">
    <source>
        <dbReference type="SAM" id="MobiDB-lite"/>
    </source>
</evidence>
<organism evidence="3 4">
    <name type="scientific">Polarella glacialis</name>
    <name type="common">Dinoflagellate</name>
    <dbReference type="NCBI Taxonomy" id="89957"/>
    <lineage>
        <taxon>Eukaryota</taxon>
        <taxon>Sar</taxon>
        <taxon>Alveolata</taxon>
        <taxon>Dinophyceae</taxon>
        <taxon>Suessiales</taxon>
        <taxon>Suessiaceae</taxon>
        <taxon>Polarella</taxon>
    </lineage>
</organism>
<feature type="compositionally biased region" description="Basic and acidic residues" evidence="1">
    <location>
        <begin position="232"/>
        <end position="247"/>
    </location>
</feature>
<dbReference type="PROSITE" id="PS50086">
    <property type="entry name" value="TBC_RABGAP"/>
    <property type="match status" value="1"/>
</dbReference>
<dbReference type="GO" id="GO:0031267">
    <property type="term" value="F:small GTPase binding"/>
    <property type="evidence" value="ECO:0007669"/>
    <property type="project" value="TreeGrafter"/>
</dbReference>
<comment type="caution">
    <text evidence="3">The sequence shown here is derived from an EMBL/GenBank/DDBJ whole genome shotgun (WGS) entry which is preliminary data.</text>
</comment>
<dbReference type="GO" id="GO:0005096">
    <property type="term" value="F:GTPase activator activity"/>
    <property type="evidence" value="ECO:0007669"/>
    <property type="project" value="TreeGrafter"/>
</dbReference>
<dbReference type="Pfam" id="PF00566">
    <property type="entry name" value="RabGAP-TBC"/>
    <property type="match status" value="1"/>
</dbReference>
<sequence>VLNPKTCEEIERDLLRTFPNHRKFRCAAGRGELRNVLRAFANHSPRILYCQGLNFITGLLLVVFQSEERAFWALVCAVERLGVEGYYSEGMTLLRADMQVLGTFLERKCPKVAQEFKKHQVELLSICSEWYITWFAKSLPFYSVLRVWDTLFFEGFKVLFRVAMGVFKRAETEVLQCGSFDSVMQRAKQWPRCMVEHNELLKASFVSLPLKRRELLLARDEALCRVEQEDEEHKRRLRRAASERSDKSAASALSSLPPPTRTNTTPTATRPSAKTSL</sequence>
<dbReference type="Proteomes" id="UP000654075">
    <property type="component" value="Unassembled WGS sequence"/>
</dbReference>
<keyword evidence="4" id="KW-1185">Reference proteome</keyword>
<dbReference type="OMA" id="RICHQAR"/>
<dbReference type="InterPro" id="IPR050302">
    <property type="entry name" value="Rab_GAP_TBC_domain"/>
</dbReference>
<dbReference type="EMBL" id="CAJNNV010001622">
    <property type="protein sequence ID" value="CAE8585410.1"/>
    <property type="molecule type" value="Genomic_DNA"/>
</dbReference>
<evidence type="ECO:0000313" key="4">
    <source>
        <dbReference type="Proteomes" id="UP000654075"/>
    </source>
</evidence>
<proteinExistence type="predicted"/>
<evidence type="ECO:0000313" key="3">
    <source>
        <dbReference type="EMBL" id="CAE8585410.1"/>
    </source>
</evidence>
<dbReference type="PANTHER" id="PTHR47219">
    <property type="entry name" value="RAB GTPASE-ACTIVATING PROTEIN 1-LIKE"/>
    <property type="match status" value="1"/>
</dbReference>
<feature type="domain" description="Rab-GAP TBC" evidence="2">
    <location>
        <begin position="1"/>
        <end position="155"/>
    </location>
</feature>
<dbReference type="Gene3D" id="1.10.472.80">
    <property type="entry name" value="Ypt/Rab-GAP domain of gyp1p, domain 3"/>
    <property type="match status" value="1"/>
</dbReference>
<dbReference type="AlphaFoldDB" id="A0A813DII7"/>
<feature type="compositionally biased region" description="Low complexity" evidence="1">
    <location>
        <begin position="248"/>
        <end position="271"/>
    </location>
</feature>
<dbReference type="SUPFAM" id="SSF47923">
    <property type="entry name" value="Ypt/Rab-GAP domain of gyp1p"/>
    <property type="match status" value="2"/>
</dbReference>
<dbReference type="Gene3D" id="1.10.8.270">
    <property type="entry name" value="putative rabgap domain of human tbc1 domain family member 14 like domains"/>
    <property type="match status" value="1"/>
</dbReference>
<accession>A0A813DII7</accession>
<dbReference type="PANTHER" id="PTHR47219:SF20">
    <property type="entry name" value="TBC1 DOMAIN FAMILY MEMBER 2B"/>
    <property type="match status" value="1"/>
</dbReference>
<dbReference type="InterPro" id="IPR000195">
    <property type="entry name" value="Rab-GAP-TBC_dom"/>
</dbReference>
<dbReference type="SMART" id="SM00164">
    <property type="entry name" value="TBC"/>
    <property type="match status" value="1"/>
</dbReference>
<evidence type="ECO:0000259" key="2">
    <source>
        <dbReference type="PROSITE" id="PS50086"/>
    </source>
</evidence>
<gene>
    <name evidence="3" type="ORF">PGLA1383_LOCUS4319</name>
</gene>